<organism evidence="2 3">
    <name type="scientific">Parabacteroides distasonis</name>
    <dbReference type="NCBI Taxonomy" id="823"/>
    <lineage>
        <taxon>Bacteria</taxon>
        <taxon>Pseudomonadati</taxon>
        <taxon>Bacteroidota</taxon>
        <taxon>Bacteroidia</taxon>
        <taxon>Bacteroidales</taxon>
        <taxon>Tannerellaceae</taxon>
        <taxon>Parabacteroides</taxon>
    </lineage>
</organism>
<comment type="caution">
    <text evidence="2">The sequence shown here is derived from an EMBL/GenBank/DDBJ whole genome shotgun (WGS) entry which is preliminary data.</text>
</comment>
<reference evidence="2 3" key="1">
    <citation type="journal article" date="2019" name="Nat. Med.">
        <title>A library of human gut bacterial isolates paired with longitudinal multiomics data enables mechanistic microbiome research.</title>
        <authorList>
            <person name="Poyet M."/>
            <person name="Groussin M."/>
            <person name="Gibbons S.M."/>
            <person name="Avila-Pacheco J."/>
            <person name="Jiang X."/>
            <person name="Kearney S.M."/>
            <person name="Perrotta A.R."/>
            <person name="Berdy B."/>
            <person name="Zhao S."/>
            <person name="Lieberman T.D."/>
            <person name="Swanson P.K."/>
            <person name="Smith M."/>
            <person name="Roesemann S."/>
            <person name="Alexander J.E."/>
            <person name="Rich S.A."/>
            <person name="Livny J."/>
            <person name="Vlamakis H."/>
            <person name="Clish C."/>
            <person name="Bullock K."/>
            <person name="Deik A."/>
            <person name="Scott J."/>
            <person name="Pierce K.A."/>
            <person name="Xavier R.J."/>
            <person name="Alm E.J."/>
        </authorList>
    </citation>
    <scope>NUCLEOTIDE SEQUENCE [LARGE SCALE GENOMIC DNA]</scope>
    <source>
        <strain evidence="2 3">BIOML-A2</strain>
    </source>
</reference>
<feature type="compositionally biased region" description="Basic and acidic residues" evidence="1">
    <location>
        <begin position="94"/>
        <end position="117"/>
    </location>
</feature>
<evidence type="ECO:0000313" key="2">
    <source>
        <dbReference type="EMBL" id="MRZ53222.1"/>
    </source>
</evidence>
<dbReference type="EMBL" id="WKNE01000001">
    <property type="protein sequence ID" value="MRZ53222.1"/>
    <property type="molecule type" value="Genomic_DNA"/>
</dbReference>
<feature type="region of interest" description="Disordered" evidence="1">
    <location>
        <begin position="66"/>
        <end position="117"/>
    </location>
</feature>
<gene>
    <name evidence="2" type="ORF">GKD68_00430</name>
</gene>
<evidence type="ECO:0000256" key="1">
    <source>
        <dbReference type="SAM" id="MobiDB-lite"/>
    </source>
</evidence>
<accession>A0A3D9A4G8</accession>
<proteinExistence type="predicted"/>
<protein>
    <submittedName>
        <fullName evidence="2">Uncharacterized protein</fullName>
    </submittedName>
</protein>
<evidence type="ECO:0000313" key="3">
    <source>
        <dbReference type="Proteomes" id="UP000432516"/>
    </source>
</evidence>
<name>A0A3D9A4G8_PARDI</name>
<feature type="region of interest" description="Disordered" evidence="1">
    <location>
        <begin position="30"/>
        <end position="50"/>
    </location>
</feature>
<dbReference type="AlphaFoldDB" id="A0A3D9A4G8"/>
<dbReference type="Proteomes" id="UP000432516">
    <property type="component" value="Unassembled WGS sequence"/>
</dbReference>
<sequence length="117" mass="13228">MKKIVFFKFPFPLITPVLQEAPCAPRYKEGVAGDTQPVRPGGRWGGGVPSWRKSVSEAPIAASVTSVSRMRRERRASRRRSSAGSVCRFGNRGMLREDDPEERREATEDEFKVFHFS</sequence>
<feature type="compositionally biased region" description="Basic residues" evidence="1">
    <location>
        <begin position="69"/>
        <end position="81"/>
    </location>
</feature>